<proteinExistence type="predicted"/>
<dbReference type="Proteomes" id="UP000054995">
    <property type="component" value="Unassembled WGS sequence"/>
</dbReference>
<sequence length="71" mass="8374">MSRKLNLKTLFIDFYCNITNVNFCHHFTYSPGSRLCSYFCNLMCQRFGIVTSMLMLPKNIIFHYPACGIFF</sequence>
<protein>
    <submittedName>
        <fullName evidence="1">Uncharacterized protein</fullName>
    </submittedName>
</protein>
<gene>
    <name evidence="1" type="ORF">T4D_12672</name>
</gene>
<organism evidence="1 2">
    <name type="scientific">Trichinella pseudospiralis</name>
    <name type="common">Parasitic roundworm</name>
    <dbReference type="NCBI Taxonomy" id="6337"/>
    <lineage>
        <taxon>Eukaryota</taxon>
        <taxon>Metazoa</taxon>
        <taxon>Ecdysozoa</taxon>
        <taxon>Nematoda</taxon>
        <taxon>Enoplea</taxon>
        <taxon>Dorylaimia</taxon>
        <taxon>Trichinellida</taxon>
        <taxon>Trichinellidae</taxon>
        <taxon>Trichinella</taxon>
    </lineage>
</organism>
<evidence type="ECO:0000313" key="2">
    <source>
        <dbReference type="Proteomes" id="UP000054995"/>
    </source>
</evidence>
<dbReference type="EMBL" id="JYDT01000012">
    <property type="protein sequence ID" value="KRY91676.1"/>
    <property type="molecule type" value="Genomic_DNA"/>
</dbReference>
<reference evidence="1 2" key="1">
    <citation type="submission" date="2015-01" db="EMBL/GenBank/DDBJ databases">
        <title>Evolution of Trichinella species and genotypes.</title>
        <authorList>
            <person name="Korhonen P.K."/>
            <person name="Edoardo P."/>
            <person name="Giuseppe L.R."/>
            <person name="Gasser R.B."/>
        </authorList>
    </citation>
    <scope>NUCLEOTIDE SEQUENCE [LARGE SCALE GENOMIC DNA]</scope>
    <source>
        <strain evidence="1">ISS470</strain>
    </source>
</reference>
<keyword evidence="2" id="KW-1185">Reference proteome</keyword>
<name>A0A0V1G0Q6_TRIPS</name>
<comment type="caution">
    <text evidence="1">The sequence shown here is derived from an EMBL/GenBank/DDBJ whole genome shotgun (WGS) entry which is preliminary data.</text>
</comment>
<dbReference type="AlphaFoldDB" id="A0A0V1G0Q6"/>
<accession>A0A0V1G0Q6</accession>
<evidence type="ECO:0000313" key="1">
    <source>
        <dbReference type="EMBL" id="KRY91676.1"/>
    </source>
</evidence>